<evidence type="ECO:0000313" key="2">
    <source>
        <dbReference type="Proteomes" id="UP000094094"/>
    </source>
</evidence>
<sequence>MDRSQVHRGMGRCGGALRAAVRVGFLNWPHGPSGRARLSRFIIFARFDFRLTTDGPDPAHAAAGRFASS</sequence>
<dbReference type="Proteomes" id="UP000094094">
    <property type="component" value="Chromosome"/>
</dbReference>
<dbReference type="EMBL" id="CP017157">
    <property type="protein sequence ID" value="AOP48276.1"/>
    <property type="molecule type" value="Genomic_DNA"/>
</dbReference>
<dbReference type="KEGG" id="slc:SL103_20390"/>
<reference evidence="1 2" key="1">
    <citation type="submission" date="2016-09" db="EMBL/GenBank/DDBJ databases">
        <title>Complete genome sequencing of Streptomyces lydicus 103 and metabolic pathways analysis of antibiotic biosynthesis.</title>
        <authorList>
            <person name="Jia N."/>
            <person name="Ding M.-Z."/>
            <person name="Gao F."/>
            <person name="Yuan Y.-J."/>
        </authorList>
    </citation>
    <scope>NUCLEOTIDE SEQUENCE [LARGE SCALE GENOMIC DNA]</scope>
    <source>
        <strain evidence="1 2">103</strain>
    </source>
</reference>
<name>A0A1D7VND9_9ACTN</name>
<evidence type="ECO:0000313" key="1">
    <source>
        <dbReference type="EMBL" id="AOP48276.1"/>
    </source>
</evidence>
<gene>
    <name evidence="1" type="ORF">SL103_20390</name>
</gene>
<keyword evidence="2" id="KW-1185">Reference proteome</keyword>
<organism evidence="1 2">
    <name type="scientific">Streptomyces lydicus</name>
    <dbReference type="NCBI Taxonomy" id="47763"/>
    <lineage>
        <taxon>Bacteria</taxon>
        <taxon>Bacillati</taxon>
        <taxon>Actinomycetota</taxon>
        <taxon>Actinomycetes</taxon>
        <taxon>Kitasatosporales</taxon>
        <taxon>Streptomycetaceae</taxon>
        <taxon>Streptomyces</taxon>
    </lineage>
</organism>
<protein>
    <submittedName>
        <fullName evidence="1">Uncharacterized protein</fullName>
    </submittedName>
</protein>
<proteinExistence type="predicted"/>
<dbReference type="AlphaFoldDB" id="A0A1D7VND9"/>
<accession>A0A1D7VND9</accession>